<keyword evidence="6 8" id="KW-0472">Membrane</keyword>
<evidence type="ECO:0000256" key="1">
    <source>
        <dbReference type="ARBA" id="ARBA00004651"/>
    </source>
</evidence>
<keyword evidence="2" id="KW-1003">Cell membrane</keyword>
<feature type="transmembrane region" description="Helical" evidence="8">
    <location>
        <begin position="79"/>
        <end position="99"/>
    </location>
</feature>
<protein>
    <recommendedName>
        <fullName evidence="9">Threonine/Serine exporter ThrE domain-containing protein</fullName>
    </recommendedName>
</protein>
<dbReference type="GO" id="GO:0015744">
    <property type="term" value="P:succinate transport"/>
    <property type="evidence" value="ECO:0007669"/>
    <property type="project" value="TreeGrafter"/>
</dbReference>
<dbReference type="PANTHER" id="PTHR34390">
    <property type="entry name" value="UPF0442 PROTEIN YJJB-RELATED"/>
    <property type="match status" value="1"/>
</dbReference>
<keyword evidence="3" id="KW-0997">Cell inner membrane</keyword>
<evidence type="ECO:0000256" key="3">
    <source>
        <dbReference type="ARBA" id="ARBA00022519"/>
    </source>
</evidence>
<name>A0A1V4SXE3_9CLOT</name>
<dbReference type="EMBL" id="LTAY01000037">
    <property type="protein sequence ID" value="OPX48018.1"/>
    <property type="molecule type" value="Genomic_DNA"/>
</dbReference>
<evidence type="ECO:0000256" key="7">
    <source>
        <dbReference type="ARBA" id="ARBA00034125"/>
    </source>
</evidence>
<gene>
    <name evidence="10" type="ORF">CLTHE_15900</name>
</gene>
<dbReference type="InterPro" id="IPR050539">
    <property type="entry name" value="ThrE_Dicarb/AminoAcid_Exp"/>
</dbReference>
<dbReference type="PANTHER" id="PTHR34390:SF1">
    <property type="entry name" value="SUCCINATE TRANSPORTER SUBUNIT YJJB-RELATED"/>
    <property type="match status" value="1"/>
</dbReference>
<keyword evidence="5 8" id="KW-1133">Transmembrane helix</keyword>
<evidence type="ECO:0000259" key="9">
    <source>
        <dbReference type="Pfam" id="PF12821"/>
    </source>
</evidence>
<comment type="subcellular location">
    <subcellularLocation>
        <location evidence="1">Cell membrane</location>
        <topology evidence="1">Multi-pass membrane protein</topology>
    </subcellularLocation>
</comment>
<feature type="transmembrane region" description="Helical" evidence="8">
    <location>
        <begin position="29"/>
        <end position="49"/>
    </location>
</feature>
<dbReference type="Pfam" id="PF12821">
    <property type="entry name" value="ThrE_2"/>
    <property type="match status" value="1"/>
</dbReference>
<feature type="domain" description="Threonine/Serine exporter ThrE" evidence="9">
    <location>
        <begin position="7"/>
        <end position="135"/>
    </location>
</feature>
<evidence type="ECO:0000256" key="5">
    <source>
        <dbReference type="ARBA" id="ARBA00022989"/>
    </source>
</evidence>
<organism evidence="10 11">
    <name type="scientific">Clostridium thermobutyricum DSM 4928</name>
    <dbReference type="NCBI Taxonomy" id="1121339"/>
    <lineage>
        <taxon>Bacteria</taxon>
        <taxon>Bacillati</taxon>
        <taxon>Bacillota</taxon>
        <taxon>Clostridia</taxon>
        <taxon>Eubacteriales</taxon>
        <taxon>Clostridiaceae</taxon>
        <taxon>Clostridium</taxon>
    </lineage>
</organism>
<dbReference type="AlphaFoldDB" id="A0A1V4SXE3"/>
<evidence type="ECO:0000256" key="8">
    <source>
        <dbReference type="SAM" id="Phobius"/>
    </source>
</evidence>
<feature type="transmembrane region" description="Helical" evidence="8">
    <location>
        <begin position="6"/>
        <end position="22"/>
    </location>
</feature>
<feature type="transmembrane region" description="Helical" evidence="8">
    <location>
        <begin position="55"/>
        <end position="72"/>
    </location>
</feature>
<keyword evidence="4 8" id="KW-0812">Transmembrane</keyword>
<feature type="transmembrane region" description="Helical" evidence="8">
    <location>
        <begin position="119"/>
        <end position="140"/>
    </location>
</feature>
<reference evidence="10 11" key="1">
    <citation type="submission" date="2016-02" db="EMBL/GenBank/DDBJ databases">
        <title>Genome sequence of Clostridium thermobutyricum DSM 4928.</title>
        <authorList>
            <person name="Poehlein A."/>
            <person name="Daniel R."/>
        </authorList>
    </citation>
    <scope>NUCLEOTIDE SEQUENCE [LARGE SCALE GENOMIC DNA]</scope>
    <source>
        <strain evidence="10 11">DSM 4928</strain>
    </source>
</reference>
<dbReference type="GO" id="GO:0005886">
    <property type="term" value="C:plasma membrane"/>
    <property type="evidence" value="ECO:0007669"/>
    <property type="project" value="UniProtKB-SubCell"/>
</dbReference>
<proteinExistence type="inferred from homology"/>
<evidence type="ECO:0000313" key="11">
    <source>
        <dbReference type="Proteomes" id="UP000191448"/>
    </source>
</evidence>
<evidence type="ECO:0000256" key="4">
    <source>
        <dbReference type="ARBA" id="ARBA00022692"/>
    </source>
</evidence>
<comment type="caution">
    <text evidence="10">The sequence shown here is derived from an EMBL/GenBank/DDBJ whole genome shotgun (WGS) entry which is preliminary data.</text>
</comment>
<comment type="similarity">
    <text evidence="7">Belongs to the ThrE exporter (TC 2.A.79) family.</text>
</comment>
<dbReference type="InterPro" id="IPR024528">
    <property type="entry name" value="ThrE_2"/>
</dbReference>
<evidence type="ECO:0000313" key="10">
    <source>
        <dbReference type="EMBL" id="OPX48018.1"/>
    </source>
</evidence>
<evidence type="ECO:0000256" key="6">
    <source>
        <dbReference type="ARBA" id="ARBA00023136"/>
    </source>
</evidence>
<dbReference type="Proteomes" id="UP000191448">
    <property type="component" value="Unassembled WGS sequence"/>
</dbReference>
<sequence>MENVIVQSIFAFISTIGFGVVFNIKGRNLFFASIAGGLSWFVYKFCLLFDPSTSFAMFISAVCFSTYSEILARKLKTPVTTLVICALIPLVPGSGMYYTMHAAVTGDTLKALDLAIDTLSSAGSLALGILFVSTITRHYYSKKHKKLLKKQNISNTK</sequence>
<evidence type="ECO:0000256" key="2">
    <source>
        <dbReference type="ARBA" id="ARBA00022475"/>
    </source>
</evidence>
<accession>A0A1V4SXE3</accession>
<dbReference type="RefSeq" id="WP_080022767.1">
    <property type="nucleotide sequence ID" value="NZ_LTAY01000037.1"/>
</dbReference>
<dbReference type="OrthoDB" id="9810047at2"/>